<reference evidence="6" key="1">
    <citation type="submission" date="2020-05" db="EMBL/GenBank/DDBJ databases">
        <authorList>
            <person name="Chiriac C."/>
            <person name="Salcher M."/>
            <person name="Ghai R."/>
            <person name="Kavagutti S V."/>
        </authorList>
    </citation>
    <scope>NUCLEOTIDE SEQUENCE</scope>
</reference>
<evidence type="ECO:0000313" key="6">
    <source>
        <dbReference type="EMBL" id="CAB4332624.1"/>
    </source>
</evidence>
<keyword evidence="3" id="KW-0540">Nuclease</keyword>
<dbReference type="GO" id="GO:0005829">
    <property type="term" value="C:cytosol"/>
    <property type="evidence" value="ECO:0007669"/>
    <property type="project" value="TreeGrafter"/>
</dbReference>
<dbReference type="GO" id="GO:0004518">
    <property type="term" value="F:nuclease activity"/>
    <property type="evidence" value="ECO:0007669"/>
    <property type="project" value="UniProtKB-KW"/>
</dbReference>
<feature type="domain" description="YqgF/RNase H-like" evidence="5">
    <location>
        <begin position="3"/>
        <end position="102"/>
    </location>
</feature>
<dbReference type="GO" id="GO:0016787">
    <property type="term" value="F:hydrolase activity"/>
    <property type="evidence" value="ECO:0007669"/>
    <property type="project" value="UniProtKB-KW"/>
</dbReference>
<evidence type="ECO:0000256" key="1">
    <source>
        <dbReference type="ARBA" id="ARBA00022490"/>
    </source>
</evidence>
<evidence type="ECO:0000256" key="4">
    <source>
        <dbReference type="ARBA" id="ARBA00022801"/>
    </source>
</evidence>
<gene>
    <name evidence="6" type="ORF">UFOPK3820_00313</name>
</gene>
<dbReference type="InterPro" id="IPR037027">
    <property type="entry name" value="YqgF/RNaseH-like_dom_sf"/>
</dbReference>
<dbReference type="CDD" id="cd16964">
    <property type="entry name" value="YqgF"/>
    <property type="match status" value="1"/>
</dbReference>
<dbReference type="InterPro" id="IPR005227">
    <property type="entry name" value="YqgF"/>
</dbReference>
<dbReference type="EMBL" id="CAESAB010000007">
    <property type="protein sequence ID" value="CAB4332624.1"/>
    <property type="molecule type" value="Genomic_DNA"/>
</dbReference>
<dbReference type="PANTHER" id="PTHR33317">
    <property type="entry name" value="POLYNUCLEOTIDYL TRANSFERASE, RIBONUCLEASE H-LIKE SUPERFAMILY PROTEIN"/>
    <property type="match status" value="1"/>
</dbReference>
<dbReference type="PANTHER" id="PTHR33317:SF4">
    <property type="entry name" value="POLYNUCLEOTIDYL TRANSFERASE, RIBONUCLEASE H-LIKE SUPERFAMILY PROTEIN"/>
    <property type="match status" value="1"/>
</dbReference>
<dbReference type="GO" id="GO:0000967">
    <property type="term" value="P:rRNA 5'-end processing"/>
    <property type="evidence" value="ECO:0007669"/>
    <property type="project" value="TreeGrafter"/>
</dbReference>
<dbReference type="InterPro" id="IPR012337">
    <property type="entry name" value="RNaseH-like_sf"/>
</dbReference>
<keyword evidence="2" id="KW-0690">Ribosome biogenesis</keyword>
<evidence type="ECO:0000256" key="2">
    <source>
        <dbReference type="ARBA" id="ARBA00022517"/>
    </source>
</evidence>
<dbReference type="NCBIfam" id="TIGR00250">
    <property type="entry name" value="RNAse_H_YqgF"/>
    <property type="match status" value="1"/>
</dbReference>
<dbReference type="AlphaFoldDB" id="A0A6J5YR34"/>
<dbReference type="SUPFAM" id="SSF53098">
    <property type="entry name" value="Ribonuclease H-like"/>
    <property type="match status" value="1"/>
</dbReference>
<keyword evidence="4" id="KW-0378">Hydrolase</keyword>
<accession>A0A6J5YR34</accession>
<evidence type="ECO:0000259" key="5">
    <source>
        <dbReference type="SMART" id="SM00732"/>
    </source>
</evidence>
<proteinExistence type="inferred from homology"/>
<keyword evidence="1" id="KW-0963">Cytoplasm</keyword>
<dbReference type="Gene3D" id="3.30.420.140">
    <property type="entry name" value="YqgF/RNase H-like domain"/>
    <property type="match status" value="1"/>
</dbReference>
<organism evidence="6">
    <name type="scientific">freshwater metagenome</name>
    <dbReference type="NCBI Taxonomy" id="449393"/>
    <lineage>
        <taxon>unclassified sequences</taxon>
        <taxon>metagenomes</taxon>
        <taxon>ecological metagenomes</taxon>
    </lineage>
</organism>
<dbReference type="HAMAP" id="MF_00651">
    <property type="entry name" value="Nuclease_YqgF"/>
    <property type="match status" value="1"/>
</dbReference>
<dbReference type="Pfam" id="PF03652">
    <property type="entry name" value="RuvX"/>
    <property type="match status" value="1"/>
</dbReference>
<sequence>MRGRRLAFDYGDARIGVAVCDPDAILATPLPYLENRLHSLSSMLADLFAEYDPIHIFLGLPVNMSGSSGEAVEKVDKFAKKIIEEFALQVVFVDERLSTVLAQKKLKEAGISSKESKHLIDSMSAVAILEQGLIQELSMNLDNEDTK</sequence>
<dbReference type="InterPro" id="IPR006641">
    <property type="entry name" value="YqgF/RNaseH-like_dom"/>
</dbReference>
<evidence type="ECO:0000256" key="3">
    <source>
        <dbReference type="ARBA" id="ARBA00022722"/>
    </source>
</evidence>
<protein>
    <submittedName>
        <fullName evidence="6">Unannotated protein</fullName>
    </submittedName>
</protein>
<name>A0A6J5YR34_9ZZZZ</name>
<dbReference type="SMART" id="SM00732">
    <property type="entry name" value="YqgFc"/>
    <property type="match status" value="1"/>
</dbReference>